<proteinExistence type="predicted"/>
<organism evidence="2 3">
    <name type="scientific">Pleurodeles waltl</name>
    <name type="common">Iberian ribbed newt</name>
    <dbReference type="NCBI Taxonomy" id="8319"/>
    <lineage>
        <taxon>Eukaryota</taxon>
        <taxon>Metazoa</taxon>
        <taxon>Chordata</taxon>
        <taxon>Craniata</taxon>
        <taxon>Vertebrata</taxon>
        <taxon>Euteleostomi</taxon>
        <taxon>Amphibia</taxon>
        <taxon>Batrachia</taxon>
        <taxon>Caudata</taxon>
        <taxon>Salamandroidea</taxon>
        <taxon>Salamandridae</taxon>
        <taxon>Pleurodelinae</taxon>
        <taxon>Pleurodeles</taxon>
    </lineage>
</organism>
<protein>
    <submittedName>
        <fullName evidence="2">Uncharacterized protein</fullName>
    </submittedName>
</protein>
<feature type="region of interest" description="Disordered" evidence="1">
    <location>
        <begin position="33"/>
        <end position="74"/>
    </location>
</feature>
<dbReference type="EMBL" id="JANPWB010000007">
    <property type="protein sequence ID" value="KAJ1173986.1"/>
    <property type="molecule type" value="Genomic_DNA"/>
</dbReference>
<keyword evidence="3" id="KW-1185">Reference proteome</keyword>
<gene>
    <name evidence="2" type="ORF">NDU88_005810</name>
</gene>
<evidence type="ECO:0000313" key="2">
    <source>
        <dbReference type="EMBL" id="KAJ1173986.1"/>
    </source>
</evidence>
<accession>A0AAV7TC60</accession>
<name>A0AAV7TC60_PLEWA</name>
<dbReference type="AlphaFoldDB" id="A0AAV7TC60"/>
<comment type="caution">
    <text evidence="2">The sequence shown here is derived from an EMBL/GenBank/DDBJ whole genome shotgun (WGS) entry which is preliminary data.</text>
</comment>
<reference evidence="2" key="1">
    <citation type="journal article" date="2022" name="bioRxiv">
        <title>Sequencing and chromosome-scale assembly of the giantPleurodeles waltlgenome.</title>
        <authorList>
            <person name="Brown T."/>
            <person name="Elewa A."/>
            <person name="Iarovenko S."/>
            <person name="Subramanian E."/>
            <person name="Araus A.J."/>
            <person name="Petzold A."/>
            <person name="Susuki M."/>
            <person name="Suzuki K.-i.T."/>
            <person name="Hayashi T."/>
            <person name="Toyoda A."/>
            <person name="Oliveira C."/>
            <person name="Osipova E."/>
            <person name="Leigh N.D."/>
            <person name="Simon A."/>
            <person name="Yun M.H."/>
        </authorList>
    </citation>
    <scope>NUCLEOTIDE SEQUENCE</scope>
    <source>
        <strain evidence="2">20211129_DDA</strain>
        <tissue evidence="2">Liver</tissue>
    </source>
</reference>
<evidence type="ECO:0000313" key="3">
    <source>
        <dbReference type="Proteomes" id="UP001066276"/>
    </source>
</evidence>
<evidence type="ECO:0000256" key="1">
    <source>
        <dbReference type="SAM" id="MobiDB-lite"/>
    </source>
</evidence>
<dbReference type="Proteomes" id="UP001066276">
    <property type="component" value="Chromosome 4_1"/>
</dbReference>
<sequence length="74" mass="7856">MKRCSAAACSPAVDILNQAPAKYLYLALEHMREEEDTHVAGENNPSRTPGLSEVLPGTDEDRDGASGAGTELRA</sequence>